<accession>A0A0G0MP77</accession>
<dbReference type="Pfam" id="PF13785">
    <property type="entry name" value="DUF4178"/>
    <property type="match status" value="1"/>
</dbReference>
<evidence type="ECO:0000259" key="1">
    <source>
        <dbReference type="Pfam" id="PF13785"/>
    </source>
</evidence>
<evidence type="ECO:0000313" key="3">
    <source>
        <dbReference type="Proteomes" id="UP000033935"/>
    </source>
</evidence>
<gene>
    <name evidence="2" type="ORF">UT30_C0002G0050</name>
</gene>
<dbReference type="EMBL" id="LBWG01000002">
    <property type="protein sequence ID" value="KKR04933.1"/>
    <property type="molecule type" value="Genomic_DNA"/>
</dbReference>
<dbReference type="Proteomes" id="UP000033935">
    <property type="component" value="Unassembled WGS sequence"/>
</dbReference>
<proteinExistence type="predicted"/>
<reference evidence="2 3" key="1">
    <citation type="journal article" date="2015" name="Nature">
        <title>rRNA introns, odd ribosomes, and small enigmatic genomes across a large radiation of phyla.</title>
        <authorList>
            <person name="Brown C.T."/>
            <person name="Hug L.A."/>
            <person name="Thomas B.C."/>
            <person name="Sharon I."/>
            <person name="Castelle C.J."/>
            <person name="Singh A."/>
            <person name="Wilkins M.J."/>
            <person name="Williams K.H."/>
            <person name="Banfield J.F."/>
        </authorList>
    </citation>
    <scope>NUCLEOTIDE SEQUENCE [LARGE SCALE GENOMIC DNA]</scope>
</reference>
<name>A0A0G0MP77_9BACT</name>
<evidence type="ECO:0000313" key="2">
    <source>
        <dbReference type="EMBL" id="KKR04933.1"/>
    </source>
</evidence>
<organism evidence="2 3">
    <name type="scientific">Candidatus Uhrbacteria bacterium GW2011_GWF2_39_13</name>
    <dbReference type="NCBI Taxonomy" id="1618995"/>
    <lineage>
        <taxon>Bacteria</taxon>
        <taxon>Candidatus Uhriibacteriota</taxon>
    </lineage>
</organism>
<comment type="caution">
    <text evidence="2">The sequence shown here is derived from an EMBL/GenBank/DDBJ whole genome shotgun (WGS) entry which is preliminary data.</text>
</comment>
<dbReference type="AlphaFoldDB" id="A0A0G0MP77"/>
<protein>
    <recommendedName>
        <fullName evidence="1">DUF4178 domain-containing protein</fullName>
    </recommendedName>
</protein>
<sequence length="147" mass="17080">MNIKRLLKLQLGEAVSVFNDPFTYVGQAKVQLDSGHTLRWLYDDEEQLLSVDPKDDELILFEELEDELEPEDEIIVFQGKEYEFDYEDAGNVLETEGESDSEEDTRFLFSDYQAQGGEIIRLIENENTGETNVYMGRYVTEEDITEM</sequence>
<feature type="domain" description="DUF4178" evidence="1">
    <location>
        <begin position="26"/>
        <end position="140"/>
    </location>
</feature>
<dbReference type="InterPro" id="IPR025235">
    <property type="entry name" value="DUF4178"/>
</dbReference>